<dbReference type="Proteomes" id="UP001454036">
    <property type="component" value="Unassembled WGS sequence"/>
</dbReference>
<feature type="domain" description="Helicase C-terminal" evidence="4">
    <location>
        <begin position="63"/>
        <end position="222"/>
    </location>
</feature>
<name>A0AAV3NMC3_LITER</name>
<dbReference type="PANTHER" id="PTHR13710:SF155">
    <property type="entry name" value="ATP-DEPENDENT DNA HELICASE Q-LIKE 3"/>
    <property type="match status" value="1"/>
</dbReference>
<dbReference type="AlphaFoldDB" id="A0AAV3NMC3"/>
<keyword evidence="5" id="KW-0547">Nucleotide-binding</keyword>
<keyword evidence="6" id="KW-1185">Reference proteome</keyword>
<keyword evidence="5" id="KW-0378">Hydrolase</keyword>
<dbReference type="EC" id="5.6.2.4" evidence="3"/>
<dbReference type="GO" id="GO:0043138">
    <property type="term" value="F:3'-5' DNA helicase activity"/>
    <property type="evidence" value="ECO:0007669"/>
    <property type="project" value="UniProtKB-EC"/>
</dbReference>
<comment type="similarity">
    <text evidence="1">Belongs to the helicase family. RecQ subfamily.</text>
</comment>
<accession>A0AAV3NMC3</accession>
<reference evidence="5 6" key="1">
    <citation type="submission" date="2024-01" db="EMBL/GenBank/DDBJ databases">
        <title>The complete chloroplast genome sequence of Lithospermum erythrorhizon: insights into the phylogenetic relationship among Boraginaceae species and the maternal lineages of purple gromwells.</title>
        <authorList>
            <person name="Okada T."/>
            <person name="Watanabe K."/>
        </authorList>
    </citation>
    <scope>NUCLEOTIDE SEQUENCE [LARGE SCALE GENOMIC DNA]</scope>
</reference>
<dbReference type="InterPro" id="IPR032284">
    <property type="entry name" value="RecQ_Zn-bd"/>
</dbReference>
<dbReference type="EMBL" id="BAABME010000108">
    <property type="protein sequence ID" value="GAA0139671.1"/>
    <property type="molecule type" value="Genomic_DNA"/>
</dbReference>
<dbReference type="SMART" id="SM00490">
    <property type="entry name" value="HELICc"/>
    <property type="match status" value="1"/>
</dbReference>
<organism evidence="5 6">
    <name type="scientific">Lithospermum erythrorhizon</name>
    <name type="common">Purple gromwell</name>
    <name type="synonym">Lithospermum officinale var. erythrorhizon</name>
    <dbReference type="NCBI Taxonomy" id="34254"/>
    <lineage>
        <taxon>Eukaryota</taxon>
        <taxon>Viridiplantae</taxon>
        <taxon>Streptophyta</taxon>
        <taxon>Embryophyta</taxon>
        <taxon>Tracheophyta</taxon>
        <taxon>Spermatophyta</taxon>
        <taxon>Magnoliopsida</taxon>
        <taxon>eudicotyledons</taxon>
        <taxon>Gunneridae</taxon>
        <taxon>Pentapetalae</taxon>
        <taxon>asterids</taxon>
        <taxon>lamiids</taxon>
        <taxon>Boraginales</taxon>
        <taxon>Boraginaceae</taxon>
        <taxon>Boraginoideae</taxon>
        <taxon>Lithospermeae</taxon>
        <taxon>Lithospermum</taxon>
    </lineage>
</organism>
<protein>
    <recommendedName>
        <fullName evidence="3">DNA 3'-5' helicase</fullName>
        <ecNumber evidence="3">5.6.2.4</ecNumber>
    </recommendedName>
</protein>
<sequence>MVNKGVGKSFKGRLRRLCATAAVYHIWTARNRASFFYQEQANTAQIHLPGVPILALTASATPKIQQDVLEVLRLDNPLILKSASFNRPNIFYEVRCKNHLCEDPLDDLCKLLSSLGDICVIVYCRMKKVCDYLADQLCRRGFSAKGNWIVGIDKPDVRLVCHYNIPKSMIQFYQESGRAGRDGEPSQSLVYYGLDDCRSLRYLLKGKNEQLEEFNEVVEYCEESSCRRKKIMQSLGEQVSSSICERGCCDFCRGIFKNNTCRYRGKRILDRADDPDDPELVKFLSTMSFQSGRQEKEPEKQEVVSEVAELLQLPKPMQSSKRIKM</sequence>
<dbReference type="GO" id="GO:0005737">
    <property type="term" value="C:cytoplasm"/>
    <property type="evidence" value="ECO:0007669"/>
    <property type="project" value="TreeGrafter"/>
</dbReference>
<comment type="caution">
    <text evidence="5">The sequence shown here is derived from an EMBL/GenBank/DDBJ whole genome shotgun (WGS) entry which is preliminary data.</text>
</comment>
<evidence type="ECO:0000256" key="2">
    <source>
        <dbReference type="ARBA" id="ARBA00034617"/>
    </source>
</evidence>
<evidence type="ECO:0000313" key="5">
    <source>
        <dbReference type="EMBL" id="GAA0139671.1"/>
    </source>
</evidence>
<dbReference type="PROSITE" id="PS51194">
    <property type="entry name" value="HELICASE_CTER"/>
    <property type="match status" value="1"/>
</dbReference>
<evidence type="ECO:0000313" key="6">
    <source>
        <dbReference type="Proteomes" id="UP001454036"/>
    </source>
</evidence>
<gene>
    <name evidence="5" type="ORF">LIER_01169</name>
</gene>
<dbReference type="Pfam" id="PF16124">
    <property type="entry name" value="RecQ_Zn_bind"/>
    <property type="match status" value="1"/>
</dbReference>
<evidence type="ECO:0000259" key="4">
    <source>
        <dbReference type="PROSITE" id="PS51194"/>
    </source>
</evidence>
<comment type="catalytic activity">
    <reaction evidence="2">
        <text>Couples ATP hydrolysis with the unwinding of duplex DNA by translocating in the 3'-5' direction.</text>
        <dbReference type="EC" id="5.6.2.4"/>
    </reaction>
</comment>
<dbReference type="PANTHER" id="PTHR13710">
    <property type="entry name" value="DNA HELICASE RECQ FAMILY MEMBER"/>
    <property type="match status" value="1"/>
</dbReference>
<dbReference type="SUPFAM" id="SSF52540">
    <property type="entry name" value="P-loop containing nucleoside triphosphate hydrolases"/>
    <property type="match status" value="1"/>
</dbReference>
<dbReference type="Gene3D" id="3.40.50.300">
    <property type="entry name" value="P-loop containing nucleotide triphosphate hydrolases"/>
    <property type="match status" value="3"/>
</dbReference>
<dbReference type="GO" id="GO:0005694">
    <property type="term" value="C:chromosome"/>
    <property type="evidence" value="ECO:0007669"/>
    <property type="project" value="TreeGrafter"/>
</dbReference>
<dbReference type="InterPro" id="IPR001650">
    <property type="entry name" value="Helicase_C-like"/>
</dbReference>
<dbReference type="GO" id="GO:0000724">
    <property type="term" value="P:double-strand break repair via homologous recombination"/>
    <property type="evidence" value="ECO:0007669"/>
    <property type="project" value="TreeGrafter"/>
</dbReference>
<dbReference type="Pfam" id="PF00271">
    <property type="entry name" value="Helicase_C"/>
    <property type="match status" value="1"/>
</dbReference>
<keyword evidence="5" id="KW-0067">ATP-binding</keyword>
<keyword evidence="5" id="KW-0347">Helicase</keyword>
<evidence type="ECO:0000256" key="1">
    <source>
        <dbReference type="ARBA" id="ARBA00005446"/>
    </source>
</evidence>
<proteinExistence type="inferred from homology"/>
<dbReference type="InterPro" id="IPR027417">
    <property type="entry name" value="P-loop_NTPase"/>
</dbReference>
<evidence type="ECO:0000256" key="3">
    <source>
        <dbReference type="ARBA" id="ARBA00034808"/>
    </source>
</evidence>
<dbReference type="GO" id="GO:0009378">
    <property type="term" value="F:four-way junction helicase activity"/>
    <property type="evidence" value="ECO:0007669"/>
    <property type="project" value="TreeGrafter"/>
</dbReference>